<dbReference type="InterPro" id="IPR019335">
    <property type="entry name" value="COG7"/>
</dbReference>
<evidence type="ECO:0000256" key="2">
    <source>
        <dbReference type="ARBA" id="ARBA00005831"/>
    </source>
</evidence>
<dbReference type="GO" id="GO:0006886">
    <property type="term" value="P:intracellular protein transport"/>
    <property type="evidence" value="ECO:0007669"/>
    <property type="project" value="InterPro"/>
</dbReference>
<dbReference type="PANTHER" id="PTHR21443">
    <property type="entry name" value="CONSERVED OLIGOMERIC GOLGI COMPLEX COMPONENT 7"/>
    <property type="match status" value="1"/>
</dbReference>
<dbReference type="GO" id="GO:0006890">
    <property type="term" value="P:retrograde vesicle-mediated transport, Golgi to endoplasmic reticulum"/>
    <property type="evidence" value="ECO:0007669"/>
    <property type="project" value="TreeGrafter"/>
</dbReference>
<dbReference type="GO" id="GO:0006281">
    <property type="term" value="P:DNA repair"/>
    <property type="evidence" value="ECO:0007669"/>
    <property type="project" value="InterPro"/>
</dbReference>
<feature type="coiled-coil region" evidence="9">
    <location>
        <begin position="69"/>
        <end position="96"/>
    </location>
</feature>
<reference evidence="11" key="1">
    <citation type="submission" date="2021-02" db="EMBL/GenBank/DDBJ databases">
        <authorList>
            <person name="Steward A R."/>
        </authorList>
    </citation>
    <scope>NUCLEOTIDE SEQUENCE</scope>
</reference>
<evidence type="ECO:0000256" key="6">
    <source>
        <dbReference type="ARBA" id="ARBA00023034"/>
    </source>
</evidence>
<dbReference type="AlphaFoldDB" id="A0A821UKZ9"/>
<dbReference type="Pfam" id="PF10283">
    <property type="entry name" value="zf-CCHH"/>
    <property type="match status" value="1"/>
</dbReference>
<dbReference type="Pfam" id="PF06087">
    <property type="entry name" value="Tyr-DNA_phospho"/>
    <property type="match status" value="1"/>
</dbReference>
<keyword evidence="5" id="KW-0653">Protein transport</keyword>
<dbReference type="GO" id="GO:0017119">
    <property type="term" value="C:Golgi transport complex"/>
    <property type="evidence" value="ECO:0007669"/>
    <property type="project" value="InterPro"/>
</dbReference>
<evidence type="ECO:0000256" key="1">
    <source>
        <dbReference type="ARBA" id="ARBA00004395"/>
    </source>
</evidence>
<evidence type="ECO:0000256" key="5">
    <source>
        <dbReference type="ARBA" id="ARBA00022927"/>
    </source>
</evidence>
<dbReference type="InterPro" id="IPR019406">
    <property type="entry name" value="APLF_PBZ"/>
</dbReference>
<dbReference type="Proteomes" id="UP000663880">
    <property type="component" value="Unassembled WGS sequence"/>
</dbReference>
<keyword evidence="9" id="KW-0175">Coiled coil</keyword>
<dbReference type="SUPFAM" id="SSF56024">
    <property type="entry name" value="Phospholipase D/nuclease"/>
    <property type="match status" value="1"/>
</dbReference>
<comment type="subcellular location">
    <subcellularLocation>
        <location evidence="1">Golgi apparatus membrane</location>
        <topology evidence="1">Peripheral membrane protein</topology>
    </subcellularLocation>
</comment>
<protein>
    <recommendedName>
        <fullName evidence="3">Conserved oligomeric Golgi complex subunit 7</fullName>
    </recommendedName>
    <alternativeName>
        <fullName evidence="8">Component of oligomeric Golgi complex 7</fullName>
    </alternativeName>
</protein>
<gene>
    <name evidence="11" type="ORF">PMACD_LOCUS10535</name>
</gene>
<keyword evidence="7" id="KW-0472">Membrane</keyword>
<evidence type="ECO:0000256" key="9">
    <source>
        <dbReference type="SAM" id="Coils"/>
    </source>
</evidence>
<dbReference type="InterPro" id="IPR010347">
    <property type="entry name" value="Tdp1"/>
</dbReference>
<dbReference type="PANTHER" id="PTHR21443:SF0">
    <property type="entry name" value="CONSERVED OLIGOMERIC GOLGI COMPLEX SUBUNIT 7"/>
    <property type="match status" value="1"/>
</dbReference>
<feature type="domain" description="PBZ-type" evidence="10">
    <location>
        <begin position="643"/>
        <end position="667"/>
    </location>
</feature>
<evidence type="ECO:0000259" key="10">
    <source>
        <dbReference type="Pfam" id="PF10283"/>
    </source>
</evidence>
<dbReference type="GO" id="GO:0000139">
    <property type="term" value="C:Golgi membrane"/>
    <property type="evidence" value="ECO:0007669"/>
    <property type="project" value="UniProtKB-SubCell"/>
</dbReference>
<dbReference type="GO" id="GO:0005634">
    <property type="term" value="C:nucleus"/>
    <property type="evidence" value="ECO:0007669"/>
    <property type="project" value="InterPro"/>
</dbReference>
<evidence type="ECO:0000256" key="7">
    <source>
        <dbReference type="ARBA" id="ARBA00023136"/>
    </source>
</evidence>
<dbReference type="GO" id="GO:0008081">
    <property type="term" value="F:phosphoric diester hydrolase activity"/>
    <property type="evidence" value="ECO:0007669"/>
    <property type="project" value="InterPro"/>
</dbReference>
<keyword evidence="6" id="KW-0333">Golgi apparatus</keyword>
<keyword evidence="4" id="KW-0813">Transport</keyword>
<comment type="similarity">
    <text evidence="2">Belongs to the COG7 family.</text>
</comment>
<dbReference type="OrthoDB" id="245173at2759"/>
<dbReference type="GO" id="GO:0007030">
    <property type="term" value="P:Golgi organization"/>
    <property type="evidence" value="ECO:0007669"/>
    <property type="project" value="TreeGrafter"/>
</dbReference>
<keyword evidence="12" id="KW-1185">Reference proteome</keyword>
<dbReference type="Gene3D" id="3.30.870.10">
    <property type="entry name" value="Endonuclease Chain A"/>
    <property type="match status" value="1"/>
</dbReference>
<accession>A0A821UKZ9</accession>
<comment type="caution">
    <text evidence="11">The sequence shown here is derived from an EMBL/GenBank/DDBJ whole genome shotgun (WGS) entry which is preliminary data.</text>
</comment>
<proteinExistence type="inferred from homology"/>
<dbReference type="EMBL" id="CAJOBZ010000031">
    <property type="protein sequence ID" value="CAF4891794.1"/>
    <property type="molecule type" value="Genomic_DNA"/>
</dbReference>
<sequence length="858" mass="97735">MDLKTFADDEFDPKDWINRAWSISGNQDKEIFVANTVTRLQLYMKQLSNSLDETTTQILTTVPRIIQDVSSLQLEGALLQQKLRSLEQQVQSVEEETGHSIESLQKIDLLKSRLENAASALREADKWAALASSLEDTLEAGIPTQLDKLKEVAELVVAMTDSLEVLSDAPDYEKKRTQLELLYNRLEAAISPAFIEALTQMDADRTSAYVSIFRGMNRSVSAHRCWRRAAAARHSSNWRRLDSHSLAALTRQLTSDANRQVEWLTTVLKSETPIAELIRLYTDLLLSLDPSPTKIVSANFKLCQSADEGMTMLIDLKADINEFIDCIIRLIGVGNKEKLSKATLRELGKIVYAPLREMMPSYQQLQTQIFLAYLDDPRLNEKDLLENSRAIQSIAEESDNWLSSSYNRGKKIAGDAIFIHFSSALETFMTTILRSISSHMRLIETTFLSSATKGQHEGVLSVTFPASLTLETAAGLLIDVMVKWQAAPEETPDENPLFDLPVLLGQESRETRASPSLAELRRLRDQLKTLARTILRNPVDVQLDKIPNLSLWYNNDALSTDLPDFALSPQEYITEIGQYLMTLPQHLEMHLSEKQAPWQFLSEVCTYTCEVYAEKILNIRNMDPLGTKRCLTDIDAQSSKRVKRECSYGDKCYRLNPAHFREFSHPHLESILNTYEGNGDYDIPQQYSMQRSQIIEQLNIIVEKNFDKHSSTQTKDETPNTQSTNVMQIKPQKIMATKTIPQSSQDSVKIIREKSQNQEQKVRDSDYRPIVPPTRKYSEYFKVIPEKNKMAAKHDACAPYYIFYTTITDAKETHTQPYSISFQEILDSSLGELKCSLQINFMVDVSWLLAQYYFAGYR</sequence>
<evidence type="ECO:0000256" key="8">
    <source>
        <dbReference type="ARBA" id="ARBA00031345"/>
    </source>
</evidence>
<evidence type="ECO:0000313" key="11">
    <source>
        <dbReference type="EMBL" id="CAF4891794.1"/>
    </source>
</evidence>
<evidence type="ECO:0000256" key="4">
    <source>
        <dbReference type="ARBA" id="ARBA00022448"/>
    </source>
</evidence>
<organism evidence="11 12">
    <name type="scientific">Pieris macdunnoughi</name>
    <dbReference type="NCBI Taxonomy" id="345717"/>
    <lineage>
        <taxon>Eukaryota</taxon>
        <taxon>Metazoa</taxon>
        <taxon>Ecdysozoa</taxon>
        <taxon>Arthropoda</taxon>
        <taxon>Hexapoda</taxon>
        <taxon>Insecta</taxon>
        <taxon>Pterygota</taxon>
        <taxon>Neoptera</taxon>
        <taxon>Endopterygota</taxon>
        <taxon>Lepidoptera</taxon>
        <taxon>Glossata</taxon>
        <taxon>Ditrysia</taxon>
        <taxon>Papilionoidea</taxon>
        <taxon>Pieridae</taxon>
        <taxon>Pierinae</taxon>
        <taxon>Pieris</taxon>
    </lineage>
</organism>
<evidence type="ECO:0000256" key="3">
    <source>
        <dbReference type="ARBA" id="ARBA00020984"/>
    </source>
</evidence>
<dbReference type="Pfam" id="PF10191">
    <property type="entry name" value="COG7"/>
    <property type="match status" value="2"/>
</dbReference>
<evidence type="ECO:0000313" key="12">
    <source>
        <dbReference type="Proteomes" id="UP000663880"/>
    </source>
</evidence>
<name>A0A821UKZ9_9NEOP</name>